<feature type="chain" id="PRO_5022207265" description="DUF4352 domain-containing protein" evidence="2">
    <location>
        <begin position="23"/>
        <end position="322"/>
    </location>
</feature>
<dbReference type="RefSeq" id="WP_145788702.1">
    <property type="nucleotide sequence ID" value="NZ_BAAABR010000002.1"/>
</dbReference>
<sequence>MSRTLRTAGAALAAAVLTAALATGCGPDTTTGGDGQKATNAAPSSVSSSALGTSRPTTVQIGRTAYWGGLKIDVKSATYKPATEGGYGYKVVLDTTVTNTFRTTAVRNWPDFAIDIAGTPLGGDYGSAVPPTPGASNPLTLTFNGSADADHAFTFDGASLVLGDASEAQAVVPLGKGGREAISLKPIDLKLPANTVLTSGRLSLSLKTAQLRADVGNNNGLKRGQRALLVVFDMTGHVGPAGMAVDGGILRLKLPNGQVVGPIAAPIEAIYPDRPTRQDQAAWFVFEGATDGDYTLSVTDTDTPPASVPLPATGLKDSGPVS</sequence>
<comment type="caution">
    <text evidence="3">The sequence shown here is derived from an EMBL/GenBank/DDBJ whole genome shotgun (WGS) entry which is preliminary data.</text>
</comment>
<evidence type="ECO:0000313" key="4">
    <source>
        <dbReference type="Proteomes" id="UP000318416"/>
    </source>
</evidence>
<feature type="region of interest" description="Disordered" evidence="1">
    <location>
        <begin position="30"/>
        <end position="55"/>
    </location>
</feature>
<evidence type="ECO:0000313" key="3">
    <source>
        <dbReference type="EMBL" id="TWE16513.1"/>
    </source>
</evidence>
<gene>
    <name evidence="3" type="ORF">FB465_1496</name>
</gene>
<organism evidence="3 4">
    <name type="scientific">Kitasatospora atroaurantiaca</name>
    <dbReference type="NCBI Taxonomy" id="285545"/>
    <lineage>
        <taxon>Bacteria</taxon>
        <taxon>Bacillati</taxon>
        <taxon>Actinomycetota</taxon>
        <taxon>Actinomycetes</taxon>
        <taxon>Kitasatosporales</taxon>
        <taxon>Streptomycetaceae</taxon>
        <taxon>Kitasatospora</taxon>
    </lineage>
</organism>
<evidence type="ECO:0000256" key="2">
    <source>
        <dbReference type="SAM" id="SignalP"/>
    </source>
</evidence>
<dbReference type="OrthoDB" id="3868246at2"/>
<keyword evidence="4" id="KW-1185">Reference proteome</keyword>
<dbReference type="PROSITE" id="PS51257">
    <property type="entry name" value="PROKAR_LIPOPROTEIN"/>
    <property type="match status" value="1"/>
</dbReference>
<evidence type="ECO:0000256" key="1">
    <source>
        <dbReference type="SAM" id="MobiDB-lite"/>
    </source>
</evidence>
<proteinExistence type="predicted"/>
<keyword evidence="2" id="KW-0732">Signal</keyword>
<reference evidence="3 4" key="1">
    <citation type="submission" date="2019-06" db="EMBL/GenBank/DDBJ databases">
        <title>Sequencing the genomes of 1000 actinobacteria strains.</title>
        <authorList>
            <person name="Klenk H.-P."/>
        </authorList>
    </citation>
    <scope>NUCLEOTIDE SEQUENCE [LARGE SCALE GENOMIC DNA]</scope>
    <source>
        <strain evidence="3 4">DSM 41649</strain>
    </source>
</reference>
<accession>A0A561ELL5</accession>
<feature type="region of interest" description="Disordered" evidence="1">
    <location>
        <begin position="300"/>
        <end position="322"/>
    </location>
</feature>
<dbReference type="EMBL" id="VIVR01000001">
    <property type="protein sequence ID" value="TWE16513.1"/>
    <property type="molecule type" value="Genomic_DNA"/>
</dbReference>
<feature type="signal peptide" evidence="2">
    <location>
        <begin position="1"/>
        <end position="22"/>
    </location>
</feature>
<evidence type="ECO:0008006" key="5">
    <source>
        <dbReference type="Google" id="ProtNLM"/>
    </source>
</evidence>
<name>A0A561ELL5_9ACTN</name>
<feature type="compositionally biased region" description="Polar residues" evidence="1">
    <location>
        <begin position="37"/>
        <end position="55"/>
    </location>
</feature>
<protein>
    <recommendedName>
        <fullName evidence="5">DUF4352 domain-containing protein</fullName>
    </recommendedName>
</protein>
<dbReference type="AlphaFoldDB" id="A0A561ELL5"/>
<dbReference type="Proteomes" id="UP000318416">
    <property type="component" value="Unassembled WGS sequence"/>
</dbReference>